<keyword evidence="2" id="KW-1185">Reference proteome</keyword>
<dbReference type="STRING" id="63186.ZOBELLIA_1648"/>
<name>G0LB03_ZOBGA</name>
<reference evidence="2" key="1">
    <citation type="submission" date="2009-07" db="EMBL/GenBank/DDBJ databases">
        <title>Complete genome sequence of Zobellia galactanivorans Dsij.</title>
        <authorList>
            <consortium name="Genoscope - CEA"/>
        </authorList>
    </citation>
    <scope>NUCLEOTIDE SEQUENCE [LARGE SCALE GENOMIC DNA]</scope>
    <source>
        <strain evidence="2">DSM 12802 / CCUG 47099 / CIP 106680 / NCIMB 13871 / Dsij</strain>
    </source>
</reference>
<dbReference type="HOGENOM" id="CLU_3359337_0_0_10"/>
<dbReference type="EMBL" id="FP476056">
    <property type="protein sequence ID" value="CAZ95703.1"/>
    <property type="molecule type" value="Genomic_DNA"/>
</dbReference>
<dbReference type="KEGG" id="zga:ZOBELLIA_1648"/>
<dbReference type="Proteomes" id="UP000008898">
    <property type="component" value="Chromosome"/>
</dbReference>
<sequence length="36" mass="4431">MNYYRKELKAFIDEGEYRRITIINFFTDLIRTKTGN</sequence>
<evidence type="ECO:0000313" key="1">
    <source>
        <dbReference type="EMBL" id="CAZ95703.1"/>
    </source>
</evidence>
<protein>
    <submittedName>
        <fullName evidence="1">Uncharacterized protein</fullName>
    </submittedName>
</protein>
<evidence type="ECO:0000313" key="2">
    <source>
        <dbReference type="Proteomes" id="UP000008898"/>
    </source>
</evidence>
<proteinExistence type="predicted"/>
<dbReference type="AlphaFoldDB" id="G0LB03"/>
<organism evidence="1 2">
    <name type="scientific">Zobellia galactanivorans (strain DSM 12802 / CCUG 47099 / CIP 106680 / NCIMB 13871 / Dsij)</name>
    <dbReference type="NCBI Taxonomy" id="63186"/>
    <lineage>
        <taxon>Bacteria</taxon>
        <taxon>Pseudomonadati</taxon>
        <taxon>Bacteroidota</taxon>
        <taxon>Flavobacteriia</taxon>
        <taxon>Flavobacteriales</taxon>
        <taxon>Flavobacteriaceae</taxon>
        <taxon>Zobellia</taxon>
    </lineage>
</organism>
<gene>
    <name evidence="1" type="ordered locus">zobellia_1648</name>
</gene>
<reference evidence="1 2" key="2">
    <citation type="journal article" date="2012" name="Environ. Microbiol.">
        <title>Characterization of the first alginolytic operons in a marine bacterium: from their emergence in marine Flavobacteriia to their independent transfers to marine Proteobacteria and human gut Bacteroides.</title>
        <authorList>
            <person name="Thomas F."/>
            <person name="Barbeyron T."/>
            <person name="Tonon T."/>
            <person name="Genicot S."/>
            <person name="Czjzek M."/>
            <person name="Michel G."/>
        </authorList>
    </citation>
    <scope>NUCLEOTIDE SEQUENCE [LARGE SCALE GENOMIC DNA]</scope>
    <source>
        <strain evidence="2">DSM 12802 / CCUG 47099 / CIP 106680 / NCIMB 13871 / Dsij</strain>
    </source>
</reference>
<accession>G0LB03</accession>